<accession>U5VRV2</accession>
<dbReference type="STRING" id="1246995.AFR_00905"/>
<keyword evidence="2" id="KW-1185">Reference proteome</keyword>
<dbReference type="AlphaFoldDB" id="U5VRV2"/>
<dbReference type="PATRIC" id="fig|1246995.3.peg.180"/>
<dbReference type="eggNOG" id="ENOG502ZCEA">
    <property type="taxonomic scope" value="Bacteria"/>
</dbReference>
<protein>
    <recommendedName>
        <fullName evidence="3">Amidase</fullName>
    </recommendedName>
</protein>
<sequence>MVAAAALPGASSAGSAGLTAAPANTRAMWLWGDDPADEVVPWAAQQNVSEIFVYVAPSVLTNGDLARLQEMKQLADTRKIKLRALGGDPDWVGDHAAALAWQRAVVSTGIFSGIHLDVEPYLTDGWTDDLQGTETAFLKLLDRMRGGSVLPIDADVPFWFGEYKVGKKNLADEVLRRVNSVTVMSYRDTAVGPNSIMAISQDWLTRGKNAGKRVRLGAETVPLVDCPHCTFHEEGAGRLQEELAKVDAATRKSAAFAGVAVHRYGTWRTLPA</sequence>
<gene>
    <name evidence="1" type="ORF">AFR_00905</name>
</gene>
<evidence type="ECO:0008006" key="3">
    <source>
        <dbReference type="Google" id="ProtNLM"/>
    </source>
</evidence>
<reference evidence="1 2" key="1">
    <citation type="journal article" date="2014" name="J. Biotechnol.">
        <title>Complete genome sequence of the actinobacterium Actinoplanes friuliensis HAG 010964, producer of the lipopeptide antibiotic friulimycin.</title>
        <authorList>
            <person name="Ruckert C."/>
            <person name="Szczepanowski R."/>
            <person name="Albersmeier A."/>
            <person name="Goesmann A."/>
            <person name="Fischer N."/>
            <person name="Steinkamper A."/>
            <person name="Puhler A."/>
            <person name="Biener R."/>
            <person name="Schwartz D."/>
            <person name="Kalinowski J."/>
        </authorList>
    </citation>
    <scope>NUCLEOTIDE SEQUENCE [LARGE SCALE GENOMIC DNA]</scope>
    <source>
        <strain evidence="1 2">DSM 7358</strain>
    </source>
</reference>
<dbReference type="HOGENOM" id="CLU_065410_0_0_11"/>
<evidence type="ECO:0000313" key="1">
    <source>
        <dbReference type="EMBL" id="AGZ38470.1"/>
    </source>
</evidence>
<name>U5VRV2_9ACTN</name>
<dbReference type="KEGG" id="afs:AFR_00905"/>
<organism evidence="1 2">
    <name type="scientific">Actinoplanes friuliensis DSM 7358</name>
    <dbReference type="NCBI Taxonomy" id="1246995"/>
    <lineage>
        <taxon>Bacteria</taxon>
        <taxon>Bacillati</taxon>
        <taxon>Actinomycetota</taxon>
        <taxon>Actinomycetes</taxon>
        <taxon>Micromonosporales</taxon>
        <taxon>Micromonosporaceae</taxon>
        <taxon>Actinoplanes</taxon>
    </lineage>
</organism>
<evidence type="ECO:0000313" key="2">
    <source>
        <dbReference type="Proteomes" id="UP000017746"/>
    </source>
</evidence>
<proteinExistence type="predicted"/>
<dbReference type="EMBL" id="CP006272">
    <property type="protein sequence ID" value="AGZ38470.1"/>
    <property type="molecule type" value="Genomic_DNA"/>
</dbReference>
<dbReference type="Proteomes" id="UP000017746">
    <property type="component" value="Chromosome"/>
</dbReference>